<dbReference type="EMBL" id="CYKH01002138">
    <property type="protein sequence ID" value="CUI15405.1"/>
    <property type="molecule type" value="Genomic_DNA"/>
</dbReference>
<keyword evidence="2" id="KW-1185">Reference proteome</keyword>
<dbReference type="Proteomes" id="UP000051952">
    <property type="component" value="Unassembled WGS sequence"/>
</dbReference>
<name>A0A0S4KLZ6_BODSA</name>
<sequence length="189" mass="20847">MVPGTPMEGVVVSATLVDKGISTAPHGHKLEEGSDVTNNPTVTGKILRAPSNSCVGSMQPSISHALITAALLPPRSPPLPKLQPISEVRPAKVALFCDPSYPSLESMMIDPTYFFSFETQPIEVRLQSYRMMKQALETWLQISVPASVKSQKHSSRLRLPSTPIPKATQSNEKRIFFLYDDRPDVLFLF</sequence>
<protein>
    <submittedName>
        <fullName evidence="1">Uncharacterized protein</fullName>
    </submittedName>
</protein>
<dbReference type="VEuPathDB" id="TriTrypDB:BSAL_41820"/>
<evidence type="ECO:0000313" key="1">
    <source>
        <dbReference type="EMBL" id="CUI15405.1"/>
    </source>
</evidence>
<accession>A0A0S4KLZ6</accession>
<proteinExistence type="predicted"/>
<organism evidence="1 2">
    <name type="scientific">Bodo saltans</name>
    <name type="common">Flagellated protozoan</name>
    <dbReference type="NCBI Taxonomy" id="75058"/>
    <lineage>
        <taxon>Eukaryota</taxon>
        <taxon>Discoba</taxon>
        <taxon>Euglenozoa</taxon>
        <taxon>Kinetoplastea</taxon>
        <taxon>Metakinetoplastina</taxon>
        <taxon>Eubodonida</taxon>
        <taxon>Bodonidae</taxon>
        <taxon>Bodo</taxon>
    </lineage>
</organism>
<dbReference type="AlphaFoldDB" id="A0A0S4KLZ6"/>
<evidence type="ECO:0000313" key="2">
    <source>
        <dbReference type="Proteomes" id="UP000051952"/>
    </source>
</evidence>
<reference evidence="2" key="1">
    <citation type="submission" date="2015-09" db="EMBL/GenBank/DDBJ databases">
        <authorList>
            <consortium name="Pathogen Informatics"/>
        </authorList>
    </citation>
    <scope>NUCLEOTIDE SEQUENCE [LARGE SCALE GENOMIC DNA]</scope>
    <source>
        <strain evidence="2">Lake Konstanz</strain>
    </source>
</reference>
<gene>
    <name evidence="1" type="ORF">BSAL_41820</name>
</gene>